<dbReference type="GO" id="GO:0016491">
    <property type="term" value="F:oxidoreductase activity"/>
    <property type="evidence" value="ECO:0007669"/>
    <property type="project" value="UniProtKB-KW"/>
</dbReference>
<evidence type="ECO:0000256" key="2">
    <source>
        <dbReference type="ARBA" id="ARBA00023002"/>
    </source>
</evidence>
<keyword evidence="5" id="KW-1185">Reference proteome</keyword>
<evidence type="ECO:0000256" key="1">
    <source>
        <dbReference type="ARBA" id="ARBA00006484"/>
    </source>
</evidence>
<dbReference type="PANTHER" id="PTHR43477">
    <property type="entry name" value="DIHYDROANTICAPSIN 7-DEHYDROGENASE"/>
    <property type="match status" value="1"/>
</dbReference>
<dbReference type="InterPro" id="IPR002347">
    <property type="entry name" value="SDR_fam"/>
</dbReference>
<feature type="domain" description="Ketoreductase" evidence="3">
    <location>
        <begin position="10"/>
        <end position="177"/>
    </location>
</feature>
<dbReference type="SUPFAM" id="SSF51735">
    <property type="entry name" value="NAD(P)-binding Rossmann-fold domains"/>
    <property type="match status" value="1"/>
</dbReference>
<dbReference type="Pfam" id="PF13561">
    <property type="entry name" value="adh_short_C2"/>
    <property type="match status" value="1"/>
</dbReference>
<comment type="caution">
    <text evidence="4">The sequence shown here is derived from an EMBL/GenBank/DDBJ whole genome shotgun (WGS) entry which is preliminary data.</text>
</comment>
<dbReference type="InterPro" id="IPR051122">
    <property type="entry name" value="SDR_DHRS6-like"/>
</dbReference>
<dbReference type="RefSeq" id="WP_130482807.1">
    <property type="nucleotide sequence ID" value="NZ_SGWV01000010.1"/>
</dbReference>
<proteinExistence type="inferred from homology"/>
<organism evidence="4 5">
    <name type="scientific">Sphaerotilus mobilis</name>
    <dbReference type="NCBI Taxonomy" id="47994"/>
    <lineage>
        <taxon>Bacteria</taxon>
        <taxon>Pseudomonadati</taxon>
        <taxon>Pseudomonadota</taxon>
        <taxon>Betaproteobacteria</taxon>
        <taxon>Burkholderiales</taxon>
        <taxon>Sphaerotilaceae</taxon>
        <taxon>Sphaerotilus</taxon>
    </lineage>
</organism>
<dbReference type="Proteomes" id="UP000293433">
    <property type="component" value="Unassembled WGS sequence"/>
</dbReference>
<reference evidence="4 5" key="1">
    <citation type="submission" date="2019-02" db="EMBL/GenBank/DDBJ databases">
        <title>Genomic Encyclopedia of Type Strains, Phase IV (KMG-IV): sequencing the most valuable type-strain genomes for metagenomic binning, comparative biology and taxonomic classification.</title>
        <authorList>
            <person name="Goeker M."/>
        </authorList>
    </citation>
    <scope>NUCLEOTIDE SEQUENCE [LARGE SCALE GENOMIC DNA]</scope>
    <source>
        <strain evidence="4 5">DSM 10617</strain>
    </source>
</reference>
<dbReference type="InterPro" id="IPR057326">
    <property type="entry name" value="KR_dom"/>
</dbReference>
<sequence length="236" mass="23876">MPSDGPEGARRALVTGSSSGIGYAVAERLLAGGWKVLGLDAQGPALAHASYTHEVIDLTDAPAIDALCASLPTPQAVVHAAGVLRTGSLGSLTAEDATLMWQLHAQAATRLADALLPRMAQAGTGRLVLIGSRVAQGMPGRSLYAASKAALVALARSWAAEVVALGVTVNIVSPAATDTAMLRDPARAATAPKLPPIGRLIQPQEVAALVTYLLSPEAAAITGQDIALCGGSSLPR</sequence>
<dbReference type="PRINTS" id="PR00081">
    <property type="entry name" value="GDHRDH"/>
</dbReference>
<dbReference type="Gene3D" id="3.40.50.720">
    <property type="entry name" value="NAD(P)-binding Rossmann-like Domain"/>
    <property type="match status" value="1"/>
</dbReference>
<dbReference type="InterPro" id="IPR036291">
    <property type="entry name" value="NAD(P)-bd_dom_sf"/>
</dbReference>
<dbReference type="AlphaFoldDB" id="A0A4Q7LGL3"/>
<gene>
    <name evidence="4" type="ORF">EV685_2992</name>
</gene>
<comment type="similarity">
    <text evidence="1">Belongs to the short-chain dehydrogenases/reductases (SDR) family.</text>
</comment>
<name>A0A4Q7LGL3_9BURK</name>
<dbReference type="EMBL" id="SGWV01000010">
    <property type="protein sequence ID" value="RZS53364.1"/>
    <property type="molecule type" value="Genomic_DNA"/>
</dbReference>
<evidence type="ECO:0000313" key="5">
    <source>
        <dbReference type="Proteomes" id="UP000293433"/>
    </source>
</evidence>
<evidence type="ECO:0000313" key="4">
    <source>
        <dbReference type="EMBL" id="RZS53364.1"/>
    </source>
</evidence>
<protein>
    <submittedName>
        <fullName evidence="4">NAD(P)-dependent dehydrogenase (Short-subunit alcohol dehydrogenase family)</fullName>
    </submittedName>
</protein>
<keyword evidence="2" id="KW-0560">Oxidoreductase</keyword>
<dbReference type="OrthoDB" id="8665216at2"/>
<accession>A0A4Q7LGL3</accession>
<dbReference type="SMART" id="SM00822">
    <property type="entry name" value="PKS_KR"/>
    <property type="match status" value="1"/>
</dbReference>
<evidence type="ECO:0000259" key="3">
    <source>
        <dbReference type="SMART" id="SM00822"/>
    </source>
</evidence>
<dbReference type="PANTHER" id="PTHR43477:SF1">
    <property type="entry name" value="DIHYDROANTICAPSIN 7-DEHYDROGENASE"/>
    <property type="match status" value="1"/>
</dbReference>
<dbReference type="CDD" id="cd05233">
    <property type="entry name" value="SDR_c"/>
    <property type="match status" value="1"/>
</dbReference>